<evidence type="ECO:0000313" key="3">
    <source>
        <dbReference type="Proteomes" id="UP000745859"/>
    </source>
</evidence>
<accession>A0ABX0UFF9</accession>
<dbReference type="EMBL" id="JAASQL010000013">
    <property type="protein sequence ID" value="NIJ46615.1"/>
    <property type="molecule type" value="Genomic_DNA"/>
</dbReference>
<keyword evidence="1" id="KW-0732">Signal</keyword>
<comment type="caution">
    <text evidence="2">The sequence shown here is derived from an EMBL/GenBank/DDBJ whole genome shotgun (WGS) entry which is preliminary data.</text>
</comment>
<feature type="signal peptide" evidence="1">
    <location>
        <begin position="1"/>
        <end position="18"/>
    </location>
</feature>
<dbReference type="RefSeq" id="WP_167191071.1">
    <property type="nucleotide sequence ID" value="NZ_JAASQL010000013.1"/>
</dbReference>
<organism evidence="2 3">
    <name type="scientific">Wenyingzhuangia heitensis</name>
    <dbReference type="NCBI Taxonomy" id="1487859"/>
    <lineage>
        <taxon>Bacteria</taxon>
        <taxon>Pseudomonadati</taxon>
        <taxon>Bacteroidota</taxon>
        <taxon>Flavobacteriia</taxon>
        <taxon>Flavobacteriales</taxon>
        <taxon>Flavobacteriaceae</taxon>
        <taxon>Wenyingzhuangia</taxon>
    </lineage>
</organism>
<proteinExistence type="predicted"/>
<evidence type="ECO:0000256" key="1">
    <source>
        <dbReference type="SAM" id="SignalP"/>
    </source>
</evidence>
<feature type="chain" id="PRO_5045892873" evidence="1">
    <location>
        <begin position="19"/>
        <end position="237"/>
    </location>
</feature>
<evidence type="ECO:0000313" key="2">
    <source>
        <dbReference type="EMBL" id="NIJ46615.1"/>
    </source>
</evidence>
<gene>
    <name evidence="2" type="ORF">FHR24_003105</name>
</gene>
<keyword evidence="3" id="KW-1185">Reference proteome</keyword>
<sequence length="237" mass="27857">MKTKLTLLLLFLLLKVNAQKIKIDTILNFENYTISINKIDSNLEREKSTFEIEMKDVLSKEDNMHRKSLLKETYLIKKNKNIAKKELGNLFLKTENNGWKKIELNPISEEIENVLDNVYLTENLYVVRTQWGEGNGYKLVNKINGEITDSFGEPRLNKEGNFIISFNVDLVAEYTENGFEFFTNNKSINYIGKFNPKNWGAEWGVYTSENKFIFKCYSVDDYLNQNHFYIQAEIKKR</sequence>
<protein>
    <submittedName>
        <fullName evidence="2">Uncharacterized protein</fullName>
    </submittedName>
</protein>
<dbReference type="Proteomes" id="UP000745859">
    <property type="component" value="Unassembled WGS sequence"/>
</dbReference>
<reference evidence="2 3" key="1">
    <citation type="submission" date="2020-03" db="EMBL/GenBank/DDBJ databases">
        <title>Genomic Encyclopedia of Type Strains, Phase IV (KMG-IV): sequencing the most valuable type-strain genomes for metagenomic binning, comparative biology and taxonomic classification.</title>
        <authorList>
            <person name="Goeker M."/>
        </authorList>
    </citation>
    <scope>NUCLEOTIDE SEQUENCE [LARGE SCALE GENOMIC DNA]</scope>
    <source>
        <strain evidence="2 3">DSM 101599</strain>
    </source>
</reference>
<name>A0ABX0UFF9_9FLAO</name>